<accession>A0AB38GFG5</accession>
<evidence type="ECO:0000256" key="4">
    <source>
        <dbReference type="ARBA" id="ARBA00022989"/>
    </source>
</evidence>
<evidence type="ECO:0000256" key="2">
    <source>
        <dbReference type="ARBA" id="ARBA00022475"/>
    </source>
</evidence>
<feature type="transmembrane region" description="Helical" evidence="6">
    <location>
        <begin position="127"/>
        <end position="148"/>
    </location>
</feature>
<dbReference type="GeneID" id="93426739"/>
<evidence type="ECO:0000256" key="5">
    <source>
        <dbReference type="ARBA" id="ARBA00023136"/>
    </source>
</evidence>
<keyword evidence="5 6" id="KW-0472">Membrane</keyword>
<dbReference type="GO" id="GO:0022857">
    <property type="term" value="F:transmembrane transporter activity"/>
    <property type="evidence" value="ECO:0007669"/>
    <property type="project" value="InterPro"/>
</dbReference>
<dbReference type="AlphaFoldDB" id="A0AB38GFG5"/>
<evidence type="ECO:0000256" key="1">
    <source>
        <dbReference type="ARBA" id="ARBA00004651"/>
    </source>
</evidence>
<reference evidence="7 8" key="1">
    <citation type="submission" date="2018-05" db="EMBL/GenBank/DDBJ databases">
        <authorList>
            <person name="Falquet L."/>
            <person name="Falquet L."/>
        </authorList>
    </citation>
    <scope>NUCLEOTIDE SEQUENCE [LARGE SCALE GENOMIC DNA]</scope>
    <source>
        <strain evidence="7 8">GM12</strain>
    </source>
</reference>
<dbReference type="Gene3D" id="1.20.1740.10">
    <property type="entry name" value="Amino acid/polyamine transporter I"/>
    <property type="match status" value="1"/>
</dbReference>
<evidence type="ECO:0000313" key="8">
    <source>
        <dbReference type="Proteomes" id="UP000290347"/>
    </source>
</evidence>
<keyword evidence="2" id="KW-1003">Cell membrane</keyword>
<dbReference type="PIRSF" id="PIRSF006060">
    <property type="entry name" value="AA_transporter"/>
    <property type="match status" value="1"/>
</dbReference>
<sequence length="526" mass="57722">MKNKGKLLEFLTLFAMTIGSVVGAGVYFKNKEILFDTRNPIIAIILWIIVGSVCVSMVYLFLEIASSTKNGGSGTIGVWTKLFINRKVGSFFAILNAFFYLPVMQSMFISFFITFILMMFSTVQLKGIHFLLIFLTTGIAIIIINALINVFDLSISRKYQAFGTIFKFIPLAIALIAGVVLFDQNGAFLSGGINITNPTGGTSKVEWSTNNFNPLLFFRGFGGILFAFDGFIFICNSQRKAKYKDVVPKALIFGMIFVSVFYTLIAVSLLMGSPDGSIGALLEKLFNGGKVLSSSDSSTLSRVANILTSVIIIIICSIGANNLSYVSFVVIESDVIDKLYLTSQKNISAKRIAIIQVSVATAIYSTFILVGTLATVGLTNTATVEQAVSSTNGLIYPIQIIATSNACLSFIMIITLIIGALFNRKTNKVEVEKKKGFVVLGSIAACCLVLFVTMSLFTILVPLDVINKNNNNSNWFTSNYYQGPLFILLTLLELGSVFIFWCIQEKRRKKYDLENPEIQIIAKPTV</sequence>
<dbReference type="PANTHER" id="PTHR42770">
    <property type="entry name" value="AMINO ACID TRANSPORTER-RELATED"/>
    <property type="match status" value="1"/>
</dbReference>
<name>A0AB38GFG5_MYCMC</name>
<feature type="transmembrane region" description="Helical" evidence="6">
    <location>
        <begin position="7"/>
        <end position="28"/>
    </location>
</feature>
<feature type="transmembrane region" description="Helical" evidence="6">
    <location>
        <begin position="394"/>
        <end position="422"/>
    </location>
</feature>
<evidence type="ECO:0000256" key="6">
    <source>
        <dbReference type="SAM" id="Phobius"/>
    </source>
</evidence>
<dbReference type="InterPro" id="IPR050367">
    <property type="entry name" value="APC_superfamily"/>
</dbReference>
<feature type="transmembrane region" description="Helical" evidence="6">
    <location>
        <begin position="160"/>
        <end position="182"/>
    </location>
</feature>
<keyword evidence="3 6" id="KW-0812">Transmembrane</keyword>
<dbReference type="GO" id="GO:0005886">
    <property type="term" value="C:plasma membrane"/>
    <property type="evidence" value="ECO:0007669"/>
    <property type="project" value="UniProtKB-SubCell"/>
</dbReference>
<proteinExistence type="predicted"/>
<dbReference type="EMBL" id="LS483515">
    <property type="protein sequence ID" value="SRX72134.1"/>
    <property type="molecule type" value="Genomic_DNA"/>
</dbReference>
<feature type="transmembrane region" description="Helical" evidence="6">
    <location>
        <begin position="481"/>
        <end position="503"/>
    </location>
</feature>
<feature type="transmembrane region" description="Helical" evidence="6">
    <location>
        <begin position="216"/>
        <end position="234"/>
    </location>
</feature>
<gene>
    <name evidence="7" type="ORF">MMC68T_00873</name>
</gene>
<dbReference type="Proteomes" id="UP000290347">
    <property type="component" value="Chromosome"/>
</dbReference>
<feature type="transmembrane region" description="Helical" evidence="6">
    <location>
        <begin position="91"/>
        <end position="121"/>
    </location>
</feature>
<evidence type="ECO:0000313" key="7">
    <source>
        <dbReference type="EMBL" id="SRX72134.1"/>
    </source>
</evidence>
<dbReference type="InterPro" id="IPR002293">
    <property type="entry name" value="AA/rel_permease1"/>
</dbReference>
<feature type="transmembrane region" description="Helical" evidence="6">
    <location>
        <begin position="306"/>
        <end position="331"/>
    </location>
</feature>
<evidence type="ECO:0000256" key="3">
    <source>
        <dbReference type="ARBA" id="ARBA00022692"/>
    </source>
</evidence>
<protein>
    <submittedName>
        <fullName evidence="7">APC family permease</fullName>
    </submittedName>
</protein>
<feature type="transmembrane region" description="Helical" evidence="6">
    <location>
        <begin position="437"/>
        <end position="461"/>
    </location>
</feature>
<dbReference type="PANTHER" id="PTHR42770:SF7">
    <property type="entry name" value="MEMBRANE PROTEIN"/>
    <property type="match status" value="1"/>
</dbReference>
<dbReference type="Pfam" id="PF13520">
    <property type="entry name" value="AA_permease_2"/>
    <property type="match status" value="1"/>
</dbReference>
<feature type="transmembrane region" description="Helical" evidence="6">
    <location>
        <begin position="352"/>
        <end position="374"/>
    </location>
</feature>
<feature type="transmembrane region" description="Helical" evidence="6">
    <location>
        <begin position="246"/>
        <end position="271"/>
    </location>
</feature>
<comment type="subcellular location">
    <subcellularLocation>
        <location evidence="1">Cell membrane</location>
        <topology evidence="1">Multi-pass membrane protein</topology>
    </subcellularLocation>
</comment>
<organism evidence="7 8">
    <name type="scientific">Mycoplasma mycoides subsp. capri</name>
    <dbReference type="NCBI Taxonomy" id="40477"/>
    <lineage>
        <taxon>Bacteria</taxon>
        <taxon>Bacillati</taxon>
        <taxon>Mycoplasmatota</taxon>
        <taxon>Mollicutes</taxon>
        <taxon>Mycoplasmataceae</taxon>
        <taxon>Mycoplasma</taxon>
    </lineage>
</organism>
<dbReference type="RefSeq" id="WP_013729975.1">
    <property type="nucleotide sequence ID" value="NZ_CP012387.1"/>
</dbReference>
<keyword evidence="4 6" id="KW-1133">Transmembrane helix</keyword>
<feature type="transmembrane region" description="Helical" evidence="6">
    <location>
        <begin position="40"/>
        <end position="62"/>
    </location>
</feature>